<dbReference type="Proteomes" id="UP000624041">
    <property type="component" value="Unassembled WGS sequence"/>
</dbReference>
<organism evidence="1 2">
    <name type="scientific">Oceanobacillus indicireducens</name>
    <dbReference type="NCBI Taxonomy" id="1004261"/>
    <lineage>
        <taxon>Bacteria</taxon>
        <taxon>Bacillati</taxon>
        <taxon>Bacillota</taxon>
        <taxon>Bacilli</taxon>
        <taxon>Bacillales</taxon>
        <taxon>Bacillaceae</taxon>
        <taxon>Oceanobacillus</taxon>
    </lineage>
</organism>
<dbReference type="EMBL" id="BMOS01000003">
    <property type="protein sequence ID" value="GGN51402.1"/>
    <property type="molecule type" value="Genomic_DNA"/>
</dbReference>
<gene>
    <name evidence="1" type="ORF">GCM10007971_05870</name>
</gene>
<comment type="caution">
    <text evidence="1">The sequence shown here is derived from an EMBL/GenBank/DDBJ whole genome shotgun (WGS) entry which is preliminary data.</text>
</comment>
<name>A0A917XSN6_9BACI</name>
<accession>A0A917XSN6</accession>
<evidence type="ECO:0000313" key="2">
    <source>
        <dbReference type="Proteomes" id="UP000624041"/>
    </source>
</evidence>
<sequence>MGIDKERMSDGRRQRRIQWEYSNRYLKAFAAELIQLDLIGETD</sequence>
<protein>
    <submittedName>
        <fullName evidence="1">Uncharacterized protein</fullName>
    </submittedName>
</protein>
<keyword evidence="2" id="KW-1185">Reference proteome</keyword>
<reference evidence="1" key="2">
    <citation type="submission" date="2020-09" db="EMBL/GenBank/DDBJ databases">
        <authorList>
            <person name="Sun Q."/>
            <person name="Ohkuma M."/>
        </authorList>
    </citation>
    <scope>NUCLEOTIDE SEQUENCE</scope>
    <source>
        <strain evidence="1">JCM 17251</strain>
    </source>
</reference>
<dbReference type="AlphaFoldDB" id="A0A917XSN6"/>
<reference evidence="1" key="1">
    <citation type="journal article" date="2014" name="Int. J. Syst. Evol. Microbiol.">
        <title>Complete genome sequence of Corynebacterium casei LMG S-19264T (=DSM 44701T), isolated from a smear-ripened cheese.</title>
        <authorList>
            <consortium name="US DOE Joint Genome Institute (JGI-PGF)"/>
            <person name="Walter F."/>
            <person name="Albersmeier A."/>
            <person name="Kalinowski J."/>
            <person name="Ruckert C."/>
        </authorList>
    </citation>
    <scope>NUCLEOTIDE SEQUENCE</scope>
    <source>
        <strain evidence="1">JCM 17251</strain>
    </source>
</reference>
<proteinExistence type="predicted"/>
<evidence type="ECO:0000313" key="1">
    <source>
        <dbReference type="EMBL" id="GGN51402.1"/>
    </source>
</evidence>